<sequence>MTSIDRNKPNHGSNSRRSILKWAGATAVAAVAFGVDVPGLRLSRAFAQAGVDLGAGDLGILNYAYALEQLEAAFYTQVLASPYGGMTRGERSLLQDIKAHEIAHRTFFARTLGGNRIPDLTPNFSAVDFSSKASVLGTAATFEDLGVAAYNGGGAAIQSPKILAAAGSIVSVEARHAATIHAILGDFGPVDQNGLDQALLPSQVLPMAAPFIATPVTASQLP</sequence>
<evidence type="ECO:0000313" key="1">
    <source>
        <dbReference type="EMBL" id="MCW6509647.1"/>
    </source>
</evidence>
<reference evidence="1" key="1">
    <citation type="submission" date="2022-05" db="EMBL/GenBank/DDBJ databases">
        <authorList>
            <person name="Pankratov T."/>
        </authorList>
    </citation>
    <scope>NUCLEOTIDE SEQUENCE</scope>
    <source>
        <strain evidence="1">BP6-180914</strain>
    </source>
</reference>
<dbReference type="AlphaFoldDB" id="A0AA42CNQ8"/>
<name>A0AA42CNQ8_9HYPH</name>
<accession>A0AA42CNQ8</accession>
<dbReference type="RefSeq" id="WP_282586014.1">
    <property type="nucleotide sequence ID" value="NZ_JAMOIM010000010.1"/>
</dbReference>
<evidence type="ECO:0000313" key="2">
    <source>
        <dbReference type="Proteomes" id="UP001165667"/>
    </source>
</evidence>
<comment type="caution">
    <text evidence="1">The sequence shown here is derived from an EMBL/GenBank/DDBJ whole genome shotgun (WGS) entry which is preliminary data.</text>
</comment>
<keyword evidence="2" id="KW-1185">Reference proteome</keyword>
<gene>
    <name evidence="1" type="ORF">M8523_16640</name>
</gene>
<dbReference type="Proteomes" id="UP001165667">
    <property type="component" value="Unassembled WGS sequence"/>
</dbReference>
<dbReference type="SUPFAM" id="SSF47240">
    <property type="entry name" value="Ferritin-like"/>
    <property type="match status" value="1"/>
</dbReference>
<dbReference type="PROSITE" id="PS51318">
    <property type="entry name" value="TAT"/>
    <property type="match status" value="1"/>
</dbReference>
<dbReference type="Pfam" id="PF13668">
    <property type="entry name" value="Ferritin_2"/>
    <property type="match status" value="1"/>
</dbReference>
<proteinExistence type="predicted"/>
<dbReference type="EMBL" id="JAMOIM010000010">
    <property type="protein sequence ID" value="MCW6509647.1"/>
    <property type="molecule type" value="Genomic_DNA"/>
</dbReference>
<dbReference type="InterPro" id="IPR009078">
    <property type="entry name" value="Ferritin-like_SF"/>
</dbReference>
<dbReference type="InterPro" id="IPR006311">
    <property type="entry name" value="TAT_signal"/>
</dbReference>
<organism evidence="1 2">
    <name type="scientific">Lichenifustis flavocetrariae</name>
    <dbReference type="NCBI Taxonomy" id="2949735"/>
    <lineage>
        <taxon>Bacteria</taxon>
        <taxon>Pseudomonadati</taxon>
        <taxon>Pseudomonadota</taxon>
        <taxon>Alphaproteobacteria</taxon>
        <taxon>Hyphomicrobiales</taxon>
        <taxon>Lichenihabitantaceae</taxon>
        <taxon>Lichenifustis</taxon>
    </lineage>
</organism>
<protein>
    <submittedName>
        <fullName evidence="1">Ferritin-like domain-containing protein</fullName>
    </submittedName>
</protein>